<comment type="caution">
    <text evidence="4">The sequence shown here is derived from an EMBL/GenBank/DDBJ whole genome shotgun (WGS) entry which is preliminary data.</text>
</comment>
<evidence type="ECO:0000313" key="3">
    <source>
        <dbReference type="EMBL" id="CAK9012461.1"/>
    </source>
</evidence>
<dbReference type="Proteomes" id="UP001642484">
    <property type="component" value="Unassembled WGS sequence"/>
</dbReference>
<evidence type="ECO:0000256" key="2">
    <source>
        <dbReference type="PROSITE-ProRule" id="PRU00708"/>
    </source>
</evidence>
<evidence type="ECO:0008006" key="6">
    <source>
        <dbReference type="Google" id="ProtNLM"/>
    </source>
</evidence>
<reference evidence="4 5" key="1">
    <citation type="submission" date="2024-02" db="EMBL/GenBank/DDBJ databases">
        <authorList>
            <person name="Chen Y."/>
            <person name="Shah S."/>
            <person name="Dougan E. K."/>
            <person name="Thang M."/>
            <person name="Chan C."/>
        </authorList>
    </citation>
    <scope>NUCLEOTIDE SEQUENCE [LARGE SCALE GENOMIC DNA]</scope>
</reference>
<dbReference type="EMBL" id="CAXAMN010005446">
    <property type="protein sequence ID" value="CAK9013795.1"/>
    <property type="molecule type" value="Genomic_DNA"/>
</dbReference>
<name>A0ABP0JHC0_9DINO</name>
<feature type="repeat" description="PPR" evidence="2">
    <location>
        <begin position="193"/>
        <end position="227"/>
    </location>
</feature>
<dbReference type="InterPro" id="IPR002885">
    <property type="entry name" value="PPR_rpt"/>
</dbReference>
<dbReference type="Pfam" id="PF13812">
    <property type="entry name" value="PPR_3"/>
    <property type="match status" value="1"/>
</dbReference>
<sequence>MARWKQGDAQLRKRTAHASTLAKQYAWEQSVATILAAPEGLDVIAFNAAFTACKGHWPAAVSLLQVMARHLVEVDTIASTTLLKAFGTGMTWRPVLSFLERAADESIRHDTYMLSTAISACESCSIWNFAFHILSSALKPKTPEPERVHDTPIALERSMHAWNSCLAASARGSMWWLGMNTLHQLSLVKLQQDVVSCSSVLHACDVGKRWQNALRVFSGMLEHGPIPNVVASGAAISAASVSARGGEWALQELQRMHRNHLQLSVVCFNAALSACATSFLWAECLALLRDMRDVIHPTMVSFGAAMCAVENVERWAEALGLFTEALQVGLRPSLVAVSSVLAACKHESSMWRMAIHQTSECKRAQVSSMCRFDGLWPPNLIMANALSTACERAGRWQQCAAVLSSLRTWRHRADELTYGNLASSLFADATATWEISVSLLKELGESDLKPDVICLGSALRICELGGVQQAPFVLEMLEGCGDKAISMMKA</sequence>
<evidence type="ECO:0000313" key="4">
    <source>
        <dbReference type="EMBL" id="CAK9013795.1"/>
    </source>
</evidence>
<dbReference type="PROSITE" id="PS51375">
    <property type="entry name" value="PPR"/>
    <property type="match status" value="1"/>
</dbReference>
<evidence type="ECO:0000313" key="5">
    <source>
        <dbReference type="Proteomes" id="UP001642484"/>
    </source>
</evidence>
<protein>
    <recommendedName>
        <fullName evidence="6">Pentatricopeptide repeat-containing protein, chloroplastic</fullName>
    </recommendedName>
</protein>
<dbReference type="EMBL" id="CAXAMN010005113">
    <property type="protein sequence ID" value="CAK9012461.1"/>
    <property type="molecule type" value="Genomic_DNA"/>
</dbReference>
<keyword evidence="5" id="KW-1185">Reference proteome</keyword>
<dbReference type="InterPro" id="IPR011990">
    <property type="entry name" value="TPR-like_helical_dom_sf"/>
</dbReference>
<dbReference type="PANTHER" id="PTHR47936:SF1">
    <property type="entry name" value="PENTATRICOPEPTIDE REPEAT-CONTAINING PROTEIN GUN1, CHLOROPLASTIC"/>
    <property type="match status" value="1"/>
</dbReference>
<organism evidence="4 5">
    <name type="scientific">Durusdinium trenchii</name>
    <dbReference type="NCBI Taxonomy" id="1381693"/>
    <lineage>
        <taxon>Eukaryota</taxon>
        <taxon>Sar</taxon>
        <taxon>Alveolata</taxon>
        <taxon>Dinophyceae</taxon>
        <taxon>Suessiales</taxon>
        <taxon>Symbiodiniaceae</taxon>
        <taxon>Durusdinium</taxon>
    </lineage>
</organism>
<dbReference type="PANTHER" id="PTHR47936">
    <property type="entry name" value="PPR_LONG DOMAIN-CONTAINING PROTEIN"/>
    <property type="match status" value="1"/>
</dbReference>
<keyword evidence="1" id="KW-0677">Repeat</keyword>
<proteinExistence type="predicted"/>
<gene>
    <name evidence="3" type="ORF">CCMP2556_LOCUS10862</name>
    <name evidence="4" type="ORF">CCMP2556_LOCUS11429</name>
</gene>
<evidence type="ECO:0000256" key="1">
    <source>
        <dbReference type="ARBA" id="ARBA00022737"/>
    </source>
</evidence>
<dbReference type="Gene3D" id="1.25.40.10">
    <property type="entry name" value="Tetratricopeptide repeat domain"/>
    <property type="match status" value="4"/>
</dbReference>
<accession>A0ABP0JHC0</accession>